<keyword evidence="1" id="KW-0732">Signal</keyword>
<gene>
    <name evidence="2" type="ORF">BU16DRAFT_527915</name>
</gene>
<keyword evidence="3" id="KW-1185">Reference proteome</keyword>
<reference evidence="2" key="1">
    <citation type="journal article" date="2020" name="Stud. Mycol.">
        <title>101 Dothideomycetes genomes: a test case for predicting lifestyles and emergence of pathogens.</title>
        <authorList>
            <person name="Haridas S."/>
            <person name="Albert R."/>
            <person name="Binder M."/>
            <person name="Bloem J."/>
            <person name="Labutti K."/>
            <person name="Salamov A."/>
            <person name="Andreopoulos B."/>
            <person name="Baker S."/>
            <person name="Barry K."/>
            <person name="Bills G."/>
            <person name="Bluhm B."/>
            <person name="Cannon C."/>
            <person name="Castanera R."/>
            <person name="Culley D."/>
            <person name="Daum C."/>
            <person name="Ezra D."/>
            <person name="Gonzalez J."/>
            <person name="Henrissat B."/>
            <person name="Kuo A."/>
            <person name="Liang C."/>
            <person name="Lipzen A."/>
            <person name="Lutzoni F."/>
            <person name="Magnuson J."/>
            <person name="Mondo S."/>
            <person name="Nolan M."/>
            <person name="Ohm R."/>
            <person name="Pangilinan J."/>
            <person name="Park H.-J."/>
            <person name="Ramirez L."/>
            <person name="Alfaro M."/>
            <person name="Sun H."/>
            <person name="Tritt A."/>
            <person name="Yoshinaga Y."/>
            <person name="Zwiers L.-H."/>
            <person name="Turgeon B."/>
            <person name="Goodwin S."/>
            <person name="Spatafora J."/>
            <person name="Crous P."/>
            <person name="Grigoriev I."/>
        </authorList>
    </citation>
    <scope>NUCLEOTIDE SEQUENCE</scope>
    <source>
        <strain evidence="2">CBS 269.34</strain>
    </source>
</reference>
<feature type="chain" id="PRO_5025456286" description="CBM1 domain-containing protein" evidence="1">
    <location>
        <begin position="23"/>
        <end position="311"/>
    </location>
</feature>
<accession>A0A6A6QMS1</accession>
<dbReference type="EMBL" id="MU004191">
    <property type="protein sequence ID" value="KAF2493685.1"/>
    <property type="molecule type" value="Genomic_DNA"/>
</dbReference>
<name>A0A6A6QMS1_9PEZI</name>
<evidence type="ECO:0000256" key="1">
    <source>
        <dbReference type="SAM" id="SignalP"/>
    </source>
</evidence>
<evidence type="ECO:0000313" key="3">
    <source>
        <dbReference type="Proteomes" id="UP000799750"/>
    </source>
</evidence>
<dbReference type="OrthoDB" id="10523414at2759"/>
<protein>
    <recommendedName>
        <fullName evidence="4">CBM1 domain-containing protein</fullName>
    </recommendedName>
</protein>
<proteinExistence type="predicted"/>
<feature type="signal peptide" evidence="1">
    <location>
        <begin position="1"/>
        <end position="22"/>
    </location>
</feature>
<dbReference type="Proteomes" id="UP000799750">
    <property type="component" value="Unassembled WGS sequence"/>
</dbReference>
<organism evidence="2 3">
    <name type="scientific">Lophium mytilinum</name>
    <dbReference type="NCBI Taxonomy" id="390894"/>
    <lineage>
        <taxon>Eukaryota</taxon>
        <taxon>Fungi</taxon>
        <taxon>Dikarya</taxon>
        <taxon>Ascomycota</taxon>
        <taxon>Pezizomycotina</taxon>
        <taxon>Dothideomycetes</taxon>
        <taxon>Pleosporomycetidae</taxon>
        <taxon>Mytilinidiales</taxon>
        <taxon>Mytilinidiaceae</taxon>
        <taxon>Lophium</taxon>
    </lineage>
</organism>
<evidence type="ECO:0000313" key="2">
    <source>
        <dbReference type="EMBL" id="KAF2493685.1"/>
    </source>
</evidence>
<dbReference type="AlphaFoldDB" id="A0A6A6QMS1"/>
<sequence>MRTPITLAAAFVMALIWTTVLSQTTSVTSLFIPDYAIDAPSLASVVTSHDSTIVYDMSSSRLTFGPGFVEIHYTEEPVFSQSIYCDTRSVTEADCTLSFGGTDYPTTESEYPLTLSFGADPLANRAVTITAGLEKLGMKTVTTSWKKLGMGSSATPAPFPTAPSSLPTSTPACAGFLKCGIACCRDGYYCQDVYKNKCDLLPSFTWLQFSTTTQTASSPTHDGKISSTLASPALSKLSSNLNATAELTTILRTESNTPPTETHLRLTTSTAQGLSSMPATVTHVLGAGGRHFTIAVPAAGIAGLLLAALVF</sequence>
<evidence type="ECO:0008006" key="4">
    <source>
        <dbReference type="Google" id="ProtNLM"/>
    </source>
</evidence>